<dbReference type="PANTHER" id="PTHR30528:SF0">
    <property type="entry name" value="CYTOPLASMIC PROTEIN"/>
    <property type="match status" value="1"/>
</dbReference>
<gene>
    <name evidence="1" type="ORF">COO20_20825</name>
</gene>
<protein>
    <recommendedName>
        <fullName evidence="3">Cytoplasmic protein</fullName>
    </recommendedName>
</protein>
<dbReference type="RefSeq" id="WP_101270082.1">
    <property type="nucleotide sequence ID" value="NZ_NWTK01000016.1"/>
</dbReference>
<evidence type="ECO:0008006" key="3">
    <source>
        <dbReference type="Google" id="ProtNLM"/>
    </source>
</evidence>
<dbReference type="EMBL" id="NWTK01000016">
    <property type="protein sequence ID" value="PKR50587.1"/>
    <property type="molecule type" value="Genomic_DNA"/>
</dbReference>
<comment type="caution">
    <text evidence="1">The sequence shown here is derived from an EMBL/GenBank/DDBJ whole genome shotgun (WGS) entry which is preliminary data.</text>
</comment>
<proteinExistence type="predicted"/>
<reference evidence="1 2" key="1">
    <citation type="submission" date="2017-09" db="EMBL/GenBank/DDBJ databases">
        <title>Biodiversity and function of Thalassospira species in the particle-attached aromatic-hydrocarbon-degrading consortia from the surface seawater of the South China Sea.</title>
        <authorList>
            <person name="Dong C."/>
            <person name="Liu R."/>
            <person name="Shao Z."/>
        </authorList>
    </citation>
    <scope>NUCLEOTIDE SEQUENCE [LARGE SCALE GENOMIC DNA]</scope>
    <source>
        <strain evidence="1 2">CSC1P2</strain>
    </source>
</reference>
<dbReference type="PANTHER" id="PTHR30528">
    <property type="entry name" value="CYTOPLASMIC PROTEIN"/>
    <property type="match status" value="1"/>
</dbReference>
<evidence type="ECO:0000313" key="1">
    <source>
        <dbReference type="EMBL" id="PKR50587.1"/>
    </source>
</evidence>
<dbReference type="Proteomes" id="UP000233597">
    <property type="component" value="Unassembled WGS sequence"/>
</dbReference>
<name>A0A2N3KJ33_9PROT</name>
<organism evidence="1 2">
    <name type="scientific">Thalassospira marina</name>
    <dbReference type="NCBI Taxonomy" id="2048283"/>
    <lineage>
        <taxon>Bacteria</taxon>
        <taxon>Pseudomonadati</taxon>
        <taxon>Pseudomonadota</taxon>
        <taxon>Alphaproteobacteria</taxon>
        <taxon>Rhodospirillales</taxon>
        <taxon>Thalassospiraceae</taxon>
        <taxon>Thalassospira</taxon>
    </lineage>
</organism>
<dbReference type="OrthoDB" id="9787207at2"/>
<accession>A0A2N3KJ33</accession>
<sequence>MPEVTATKPVSISAKQARHLALAGQGFETPDAGKPVDRRRIMKMIRKTNMLQIDSVNVLSRAHYMPVFSRLGIYDRDLLDQLSWGTAKQRKLFEYWGHEASLIPVEDYPLYRWRMEDALNGQGMWGGIARTAREHPEFVSSLLQHLEREGPTASSELHDEPREGGSQWWGWTKTKAAMEFLFWSGQVMARKRRGSFEREYDLPHRIIGSMAHEALLPRDVAQRALIAKGIVAMGVATIADLRKYFRLPTEDAKARVAEMVENGDLLPASVEGWTQPAFIASDAKIRRRSSPTALMVPFDPVMWERDRVERIFGFNYRIEIYTPAEKRQYGYYVLPFMLDGDFVARVDLKADRQAKVLRVFSVHAEGGRDNDIVASALHRHLCQLAVFLGLDDVVVTEMNPFSIRLAAQKGSI</sequence>
<evidence type="ECO:0000313" key="2">
    <source>
        <dbReference type="Proteomes" id="UP000233597"/>
    </source>
</evidence>
<dbReference type="InterPro" id="IPR009351">
    <property type="entry name" value="AlkZ-like"/>
</dbReference>
<dbReference type="AlphaFoldDB" id="A0A2N3KJ33"/>
<dbReference type="Pfam" id="PF06224">
    <property type="entry name" value="AlkZ-like"/>
    <property type="match status" value="1"/>
</dbReference>